<organism evidence="2">
    <name type="scientific">freshwater metagenome</name>
    <dbReference type="NCBI Taxonomy" id="449393"/>
    <lineage>
        <taxon>unclassified sequences</taxon>
        <taxon>metagenomes</taxon>
        <taxon>ecological metagenomes</taxon>
    </lineage>
</organism>
<reference evidence="2" key="1">
    <citation type="submission" date="2020-05" db="EMBL/GenBank/DDBJ databases">
        <authorList>
            <person name="Chiriac C."/>
            <person name="Salcher M."/>
            <person name="Ghai R."/>
            <person name="Kavagutti S V."/>
        </authorList>
    </citation>
    <scope>NUCLEOTIDE SEQUENCE</scope>
</reference>
<proteinExistence type="predicted"/>
<sequence length="114" mass="12266">MARSFSLVIRREGDSEKQRHATLGGALDALETEVRAMSQTVRRPSARSIGREYKPEELVAVRAEVSGPGVRGGVDLRGDGSVEAFTGRVRRQVVEPAEGEDAYGALRRALGDSA</sequence>
<evidence type="ECO:0000256" key="1">
    <source>
        <dbReference type="SAM" id="MobiDB-lite"/>
    </source>
</evidence>
<protein>
    <submittedName>
        <fullName evidence="2">Unannotated protein</fullName>
    </submittedName>
</protein>
<evidence type="ECO:0000313" key="2">
    <source>
        <dbReference type="EMBL" id="CAB4337777.1"/>
    </source>
</evidence>
<feature type="compositionally biased region" description="Basic and acidic residues" evidence="1">
    <location>
        <begin position="9"/>
        <end position="19"/>
    </location>
</feature>
<accession>A0A6J5Z9V2</accession>
<dbReference type="EMBL" id="CAESAN010000016">
    <property type="protein sequence ID" value="CAB4337777.1"/>
    <property type="molecule type" value="Genomic_DNA"/>
</dbReference>
<name>A0A6J5Z9V2_9ZZZZ</name>
<gene>
    <name evidence="2" type="ORF">UFOPK3547_00316</name>
</gene>
<feature type="region of interest" description="Disordered" evidence="1">
    <location>
        <begin position="1"/>
        <end position="20"/>
    </location>
</feature>
<dbReference type="AlphaFoldDB" id="A0A6J5Z9V2"/>